<gene>
    <name evidence="2" type="ORF">L210DRAFT_3632142</name>
</gene>
<reference evidence="2" key="1">
    <citation type="submission" date="2019-10" db="EMBL/GenBank/DDBJ databases">
        <authorList>
            <consortium name="DOE Joint Genome Institute"/>
            <person name="Kuo A."/>
            <person name="Miyauchi S."/>
            <person name="Kiss E."/>
            <person name="Drula E."/>
            <person name="Kohler A."/>
            <person name="Sanchez-Garcia M."/>
            <person name="Andreopoulos B."/>
            <person name="Barry K.W."/>
            <person name="Bonito G."/>
            <person name="Buee M."/>
            <person name="Carver A."/>
            <person name="Chen C."/>
            <person name="Cichocki N."/>
            <person name="Clum A."/>
            <person name="Culley D."/>
            <person name="Crous P.W."/>
            <person name="Fauchery L."/>
            <person name="Girlanda M."/>
            <person name="Hayes R."/>
            <person name="Keri Z."/>
            <person name="LaButti K."/>
            <person name="Lipzen A."/>
            <person name="Lombard V."/>
            <person name="Magnuson J."/>
            <person name="Maillard F."/>
            <person name="Morin E."/>
            <person name="Murat C."/>
            <person name="Nolan M."/>
            <person name="Ohm R."/>
            <person name="Pangilinan J."/>
            <person name="Pereira M."/>
            <person name="Perotto S."/>
            <person name="Peter M."/>
            <person name="Riley R."/>
            <person name="Sitrit Y."/>
            <person name="Stielow B."/>
            <person name="Szollosi G."/>
            <person name="Zifcakova L."/>
            <person name="Stursova M."/>
            <person name="Spatafora J.W."/>
            <person name="Tedersoo L."/>
            <person name="Vaario L.-M."/>
            <person name="Yamada A."/>
            <person name="Yan M."/>
            <person name="Wang P."/>
            <person name="Xu J."/>
            <person name="Bruns T."/>
            <person name="Baldrian P."/>
            <person name="Vilgalys R."/>
            <person name="Henrissat B."/>
            <person name="Grigoriev I.V."/>
            <person name="Hibbett D."/>
            <person name="Nagy L.G."/>
            <person name="Martin F.M."/>
        </authorList>
    </citation>
    <scope>NUCLEOTIDE SEQUENCE</scope>
    <source>
        <strain evidence="2">BED1</strain>
    </source>
</reference>
<feature type="compositionally biased region" description="Basic and acidic residues" evidence="1">
    <location>
        <begin position="282"/>
        <end position="292"/>
    </location>
</feature>
<evidence type="ECO:0000256" key="1">
    <source>
        <dbReference type="SAM" id="MobiDB-lite"/>
    </source>
</evidence>
<protein>
    <submittedName>
        <fullName evidence="2">Uncharacterized protein</fullName>
    </submittedName>
</protein>
<name>A0AAD4BNG8_BOLED</name>
<sequence length="572" mass="63629">MRAPGYGSDMNGKSLWRYEVDVRGVIRAARMQQRRKRIDLKENEGTMTCKVDNRGAVPKEQADSEVVWLEGVTRTRQIVVEWIRGRSGNGNRRTEDDPDTDSPDTNGRLWTTTIDFIVQGIPQTASETLMENSDKRSLFTDESAGSVGKYYAIVSAMVIRRNPPSLHRVTTLSDPDLSGATYDRNAVPEESHSSLGRMEEDTEGLMDALMTMICGLESGEKARRNVQDKVERSTACRDALIEGERKDSITRGRSTTAIEENDQRHETGVKDLPEKLPVPPKPPDEAADRASEPESLELEGERDEYPSVEPELTGAEADATGMSGSVEDPSNVPKKPYNRPGRVSEPQSIKLEGEKGKYPSYDDVPTGDNADTTGPFRRHEDVMDMPSELRKASEHEREHSETREQKNSPKRASVELTEPGCEAVVQGGYQRIQEGPRTVRNERVDRTNASNRGLIEVQEARRDIERELKRGIDADGVQMDGNGDGTGAATSAAHRDSKRVETDALAEYQANQHGKPKCTKTDVPEASKPPFNHLRRSTDHANPPRRRGQLKSNPRSVNTTGLTHQATKTHRD</sequence>
<feature type="region of interest" description="Disordered" evidence="1">
    <location>
        <begin position="247"/>
        <end position="446"/>
    </location>
</feature>
<feature type="compositionally biased region" description="Basic and acidic residues" evidence="1">
    <location>
        <begin position="437"/>
        <end position="446"/>
    </location>
</feature>
<feature type="compositionally biased region" description="Basic and acidic residues" evidence="1">
    <location>
        <begin position="493"/>
        <end position="502"/>
    </location>
</feature>
<reference evidence="2" key="2">
    <citation type="journal article" date="2020" name="Nat. Commun.">
        <title>Large-scale genome sequencing of mycorrhizal fungi provides insights into the early evolution of symbiotic traits.</title>
        <authorList>
            <person name="Miyauchi S."/>
            <person name="Kiss E."/>
            <person name="Kuo A."/>
            <person name="Drula E."/>
            <person name="Kohler A."/>
            <person name="Sanchez-Garcia M."/>
            <person name="Morin E."/>
            <person name="Andreopoulos B."/>
            <person name="Barry K.W."/>
            <person name="Bonito G."/>
            <person name="Buee M."/>
            <person name="Carver A."/>
            <person name="Chen C."/>
            <person name="Cichocki N."/>
            <person name="Clum A."/>
            <person name="Culley D."/>
            <person name="Crous P.W."/>
            <person name="Fauchery L."/>
            <person name="Girlanda M."/>
            <person name="Hayes R.D."/>
            <person name="Keri Z."/>
            <person name="LaButti K."/>
            <person name="Lipzen A."/>
            <person name="Lombard V."/>
            <person name="Magnuson J."/>
            <person name="Maillard F."/>
            <person name="Murat C."/>
            <person name="Nolan M."/>
            <person name="Ohm R.A."/>
            <person name="Pangilinan J."/>
            <person name="Pereira M.F."/>
            <person name="Perotto S."/>
            <person name="Peter M."/>
            <person name="Pfister S."/>
            <person name="Riley R."/>
            <person name="Sitrit Y."/>
            <person name="Stielow J.B."/>
            <person name="Szollosi G."/>
            <person name="Zifcakova L."/>
            <person name="Stursova M."/>
            <person name="Spatafora J.W."/>
            <person name="Tedersoo L."/>
            <person name="Vaario L.M."/>
            <person name="Yamada A."/>
            <person name="Yan M."/>
            <person name="Wang P."/>
            <person name="Xu J."/>
            <person name="Bruns T."/>
            <person name="Baldrian P."/>
            <person name="Vilgalys R."/>
            <person name="Dunand C."/>
            <person name="Henrissat B."/>
            <person name="Grigoriev I.V."/>
            <person name="Hibbett D."/>
            <person name="Nagy L.G."/>
            <person name="Martin F.M."/>
        </authorList>
    </citation>
    <scope>NUCLEOTIDE SEQUENCE</scope>
    <source>
        <strain evidence="2">BED1</strain>
    </source>
</reference>
<dbReference type="AlphaFoldDB" id="A0AAD4BNG8"/>
<evidence type="ECO:0000313" key="3">
    <source>
        <dbReference type="Proteomes" id="UP001194468"/>
    </source>
</evidence>
<feature type="region of interest" description="Disordered" evidence="1">
    <location>
        <begin position="472"/>
        <end position="572"/>
    </location>
</feature>
<proteinExistence type="predicted"/>
<dbReference type="EMBL" id="WHUW01000023">
    <property type="protein sequence ID" value="KAF8435938.1"/>
    <property type="molecule type" value="Genomic_DNA"/>
</dbReference>
<feature type="compositionally biased region" description="Basic and acidic residues" evidence="1">
    <location>
        <begin position="261"/>
        <end position="274"/>
    </location>
</feature>
<comment type="caution">
    <text evidence="2">The sequence shown here is derived from an EMBL/GenBank/DDBJ whole genome shotgun (WGS) entry which is preliminary data.</text>
</comment>
<evidence type="ECO:0000313" key="2">
    <source>
        <dbReference type="EMBL" id="KAF8435938.1"/>
    </source>
</evidence>
<keyword evidence="3" id="KW-1185">Reference proteome</keyword>
<dbReference type="Proteomes" id="UP001194468">
    <property type="component" value="Unassembled WGS sequence"/>
</dbReference>
<feature type="region of interest" description="Disordered" evidence="1">
    <location>
        <begin position="87"/>
        <end position="108"/>
    </location>
</feature>
<organism evidence="2 3">
    <name type="scientific">Boletus edulis BED1</name>
    <dbReference type="NCBI Taxonomy" id="1328754"/>
    <lineage>
        <taxon>Eukaryota</taxon>
        <taxon>Fungi</taxon>
        <taxon>Dikarya</taxon>
        <taxon>Basidiomycota</taxon>
        <taxon>Agaricomycotina</taxon>
        <taxon>Agaricomycetes</taxon>
        <taxon>Agaricomycetidae</taxon>
        <taxon>Boletales</taxon>
        <taxon>Boletineae</taxon>
        <taxon>Boletaceae</taxon>
        <taxon>Boletoideae</taxon>
        <taxon>Boletus</taxon>
    </lineage>
</organism>
<feature type="compositionally biased region" description="Basic and acidic residues" evidence="1">
    <location>
        <begin position="377"/>
        <end position="407"/>
    </location>
</feature>
<accession>A0AAD4BNG8</accession>
<feature type="compositionally biased region" description="Polar residues" evidence="1">
    <location>
        <begin position="550"/>
        <end position="566"/>
    </location>
</feature>